<protein>
    <submittedName>
        <fullName evidence="3">PH (Pleckstrin Homology) domain-containing protein</fullName>
    </submittedName>
</protein>
<sequence length="145" mass="16112">MPVVYRSRVSILWALIGTITVTAAAIFGWLVLPEVNRVAFTVPQALTLLLIILALDAIILGLAFSSVRADREGVTIRNGLRKRHYPWSEISAISYRRSDPWAHLVPKSIGETERTRRPMVGIQRVDGDRAVSAVATLRQLLREAA</sequence>
<feature type="transmembrane region" description="Helical" evidence="1">
    <location>
        <begin position="12"/>
        <end position="32"/>
    </location>
</feature>
<feature type="transmembrane region" description="Helical" evidence="1">
    <location>
        <begin position="44"/>
        <end position="67"/>
    </location>
</feature>
<reference evidence="3 4" key="1">
    <citation type="submission" date="2019-03" db="EMBL/GenBank/DDBJ databases">
        <title>Genomic Encyclopedia of Archaeal and Bacterial Type Strains, Phase II (KMG-II): from individual species to whole genera.</title>
        <authorList>
            <person name="Goeker M."/>
        </authorList>
    </citation>
    <scope>NUCLEOTIDE SEQUENCE [LARGE SCALE GENOMIC DNA]</scope>
    <source>
        <strain evidence="3 4">DSM 24323</strain>
    </source>
</reference>
<feature type="domain" description="Low molecular weight protein antigen 6 PH" evidence="2">
    <location>
        <begin position="66"/>
        <end position="138"/>
    </location>
</feature>
<keyword evidence="1" id="KW-1133">Transmembrane helix</keyword>
<evidence type="ECO:0000313" key="4">
    <source>
        <dbReference type="Proteomes" id="UP000295371"/>
    </source>
</evidence>
<dbReference type="Pfam" id="PF10756">
    <property type="entry name" value="bPH_6"/>
    <property type="match status" value="1"/>
</dbReference>
<keyword evidence="1" id="KW-0812">Transmembrane</keyword>
<dbReference type="RefSeq" id="WP_166649114.1">
    <property type="nucleotide sequence ID" value="NZ_CP171129.1"/>
</dbReference>
<name>A0A4R7J6N9_9ACTN</name>
<keyword evidence="4" id="KW-1185">Reference proteome</keyword>
<evidence type="ECO:0000259" key="2">
    <source>
        <dbReference type="Pfam" id="PF10756"/>
    </source>
</evidence>
<gene>
    <name evidence="3" type="ORF">CLV29_0669</name>
</gene>
<dbReference type="Proteomes" id="UP000295371">
    <property type="component" value="Unassembled WGS sequence"/>
</dbReference>
<keyword evidence="1" id="KW-0472">Membrane</keyword>
<proteinExistence type="predicted"/>
<dbReference type="InterPro" id="IPR019692">
    <property type="entry name" value="CFP-6_PH"/>
</dbReference>
<organism evidence="3 4">
    <name type="scientific">Naumannella halotolerans</name>
    <dbReference type="NCBI Taxonomy" id="993414"/>
    <lineage>
        <taxon>Bacteria</taxon>
        <taxon>Bacillati</taxon>
        <taxon>Actinomycetota</taxon>
        <taxon>Actinomycetes</taxon>
        <taxon>Propionibacteriales</taxon>
        <taxon>Propionibacteriaceae</taxon>
        <taxon>Naumannella</taxon>
    </lineage>
</organism>
<comment type="caution">
    <text evidence="3">The sequence shown here is derived from an EMBL/GenBank/DDBJ whole genome shotgun (WGS) entry which is preliminary data.</text>
</comment>
<dbReference type="EMBL" id="SOAW01000001">
    <property type="protein sequence ID" value="TDT33072.1"/>
    <property type="molecule type" value="Genomic_DNA"/>
</dbReference>
<evidence type="ECO:0000256" key="1">
    <source>
        <dbReference type="SAM" id="Phobius"/>
    </source>
</evidence>
<evidence type="ECO:0000313" key="3">
    <source>
        <dbReference type="EMBL" id="TDT33072.1"/>
    </source>
</evidence>
<accession>A0A4R7J6N9</accession>
<dbReference type="AlphaFoldDB" id="A0A4R7J6N9"/>